<proteinExistence type="predicted"/>
<name>A0A915Q2P4_9BILA</name>
<dbReference type="AlphaFoldDB" id="A0A915Q2P4"/>
<reference evidence="2" key="1">
    <citation type="submission" date="2022-11" db="UniProtKB">
        <authorList>
            <consortium name="WormBaseParasite"/>
        </authorList>
    </citation>
    <scope>IDENTIFICATION</scope>
</reference>
<accession>A0A915Q2P4</accession>
<protein>
    <submittedName>
        <fullName evidence="2">Uncharacterized protein</fullName>
    </submittedName>
</protein>
<dbReference type="Proteomes" id="UP000887581">
    <property type="component" value="Unplaced"/>
</dbReference>
<organism evidence="1 2">
    <name type="scientific">Setaria digitata</name>
    <dbReference type="NCBI Taxonomy" id="48799"/>
    <lineage>
        <taxon>Eukaryota</taxon>
        <taxon>Metazoa</taxon>
        <taxon>Ecdysozoa</taxon>
        <taxon>Nematoda</taxon>
        <taxon>Chromadorea</taxon>
        <taxon>Rhabditida</taxon>
        <taxon>Spirurina</taxon>
        <taxon>Spiruromorpha</taxon>
        <taxon>Filarioidea</taxon>
        <taxon>Setariidae</taxon>
        <taxon>Setaria</taxon>
    </lineage>
</organism>
<keyword evidence="1" id="KW-1185">Reference proteome</keyword>
<evidence type="ECO:0000313" key="2">
    <source>
        <dbReference type="WBParaSite" id="sdigi.contig81.g3858.t1"/>
    </source>
</evidence>
<dbReference type="WBParaSite" id="sdigi.contig81.g3858.t1">
    <property type="protein sequence ID" value="sdigi.contig81.g3858.t1"/>
    <property type="gene ID" value="sdigi.contig81.g3858"/>
</dbReference>
<sequence>MSATRTNRFCTLKPTKYEISMNAANNITRMDTTVINRQGRERTPGSRSINISDLGIHSSVLSSELLLFVY</sequence>
<evidence type="ECO:0000313" key="1">
    <source>
        <dbReference type="Proteomes" id="UP000887581"/>
    </source>
</evidence>